<feature type="chain" id="PRO_5038566046" evidence="1">
    <location>
        <begin position="29"/>
        <end position="164"/>
    </location>
</feature>
<accession>W8YH35</accession>
<keyword evidence="1" id="KW-0732">Signal</keyword>
<dbReference type="AlphaFoldDB" id="W8YH35"/>
<reference evidence="2" key="2">
    <citation type="submission" date="2014-01" db="EMBL/GenBank/DDBJ databases">
        <authorList>
            <person name="Aslett M."/>
        </authorList>
    </citation>
    <scope>NUCLEOTIDE SEQUENCE [LARGE SCALE GENOMIC DNA]</scope>
    <source>
        <strain evidence="2">DB27</strain>
    </source>
</reference>
<evidence type="ECO:0000313" key="2">
    <source>
        <dbReference type="EMBL" id="CDN37751.1"/>
    </source>
</evidence>
<evidence type="ECO:0000256" key="1">
    <source>
        <dbReference type="SAM" id="SignalP"/>
    </source>
</evidence>
<proteinExistence type="predicted"/>
<organism evidence="2">
    <name type="scientific">Bacillus thuringiensis DB27</name>
    <dbReference type="NCBI Taxonomy" id="1431339"/>
    <lineage>
        <taxon>Bacteria</taxon>
        <taxon>Bacillati</taxon>
        <taxon>Bacillota</taxon>
        <taxon>Bacilli</taxon>
        <taxon>Bacillales</taxon>
        <taxon>Bacillaceae</taxon>
        <taxon>Bacillus</taxon>
        <taxon>Bacillus cereus group</taxon>
    </lineage>
</organism>
<reference evidence="2" key="1">
    <citation type="submission" date="2014-01" db="EMBL/GenBank/DDBJ databases">
        <title>Draft genome sequence of highly nematicidal Bacillus thuringiensis DB27.</title>
        <authorList>
            <person name="Iatsenko I."/>
            <person name="Pickard D."/>
            <person name="Corton C."/>
            <person name="Dougan G."/>
            <person name="Sommer R.J."/>
        </authorList>
    </citation>
    <scope>NUCLEOTIDE SEQUENCE [LARGE SCALE GENOMIC DNA]</scope>
    <source>
        <strain evidence="2">DB27</strain>
    </source>
</reference>
<gene>
    <name evidence="2" type="ORF">BTDB27_004093</name>
</gene>
<dbReference type="HOGENOM" id="CLU_1657261_0_0_9"/>
<protein>
    <submittedName>
        <fullName evidence="2">Uncharacterized protein</fullName>
    </submittedName>
</protein>
<dbReference type="EMBL" id="HG810019">
    <property type="protein sequence ID" value="CDN37751.1"/>
    <property type="molecule type" value="Genomic_DNA"/>
</dbReference>
<feature type="signal peptide" evidence="1">
    <location>
        <begin position="1"/>
        <end position="28"/>
    </location>
</feature>
<dbReference type="RefSeq" id="WP_030028060.1">
    <property type="nucleotide sequence ID" value="NZ_HG810019.1"/>
</dbReference>
<dbReference type="Proteomes" id="UP000030682">
    <property type="component" value="Unassembled WGS sequence"/>
</dbReference>
<name>W8YH35_BACTU</name>
<sequence length="164" mass="18136">MKKLTKFLTATFVMILLFTGFNVSSASALYDGQVYNQGYNTYLYVGSTKTLHSNPNGGTVLGAIAPQSVSIGGSYNSARILIKSYKGLTWLHYTNYTELNNDLKYLNWANRTLQVQRTQDIYSTALGSTKMGAIAPQTVEVVGVSFNISSYVGQAWLQYGRTWV</sequence>